<evidence type="ECO:0000256" key="1">
    <source>
        <dbReference type="ARBA" id="ARBA00004123"/>
    </source>
</evidence>
<dbReference type="InterPro" id="IPR015637">
    <property type="entry name" value="MUG/TDG"/>
</dbReference>
<comment type="caution">
    <text evidence="20">The sequence shown here is derived from an EMBL/GenBank/DDBJ whole genome shotgun (WGS) entry which is preliminary data.</text>
</comment>
<evidence type="ECO:0000256" key="6">
    <source>
        <dbReference type="ARBA" id="ARBA00022853"/>
    </source>
</evidence>
<dbReference type="EC" id="3.2.2.29" evidence="15"/>
<feature type="compositionally biased region" description="Low complexity" evidence="18">
    <location>
        <begin position="627"/>
        <end position="637"/>
    </location>
</feature>
<evidence type="ECO:0000313" key="21">
    <source>
        <dbReference type="Proteomes" id="UP001292079"/>
    </source>
</evidence>
<evidence type="ECO:0000256" key="15">
    <source>
        <dbReference type="ARBA" id="ARBA00066769"/>
    </source>
</evidence>
<keyword evidence="5" id="KW-0832">Ubl conjugation</keyword>
<protein>
    <recommendedName>
        <fullName evidence="16">G/T mismatch-specific thymine DNA glycosylase</fullName>
        <ecNumber evidence="15">3.2.2.29</ecNumber>
    </recommendedName>
    <alternativeName>
        <fullName evidence="17">Thymine-DNA glycosylase</fullName>
    </alternativeName>
</protein>
<dbReference type="GO" id="GO:0005654">
    <property type="term" value="C:nucleoplasm"/>
    <property type="evidence" value="ECO:0007669"/>
    <property type="project" value="UniProtKB-ARBA"/>
</dbReference>
<dbReference type="GO" id="GO:0040029">
    <property type="term" value="P:epigenetic regulation of gene expression"/>
    <property type="evidence" value="ECO:0007669"/>
    <property type="project" value="UniProtKB-ARBA"/>
</dbReference>
<dbReference type="EMBL" id="JALJAT010000004">
    <property type="protein sequence ID" value="KAK4470953.1"/>
    <property type="molecule type" value="Genomic_DNA"/>
</dbReference>
<dbReference type="GO" id="GO:0032183">
    <property type="term" value="F:SUMO binding"/>
    <property type="evidence" value="ECO:0007669"/>
    <property type="project" value="UniProtKB-ARBA"/>
</dbReference>
<evidence type="ECO:0000256" key="2">
    <source>
        <dbReference type="ARBA" id="ARBA00022499"/>
    </source>
</evidence>
<feature type="compositionally biased region" description="Basic residues" evidence="18">
    <location>
        <begin position="361"/>
        <end position="371"/>
    </location>
</feature>
<sequence length="964" mass="102619">MEWSEQFAQSMASIKSEDFDMGSIIKQEGFDMAVVSQNDSVMVSLSSEGGTTILPSGEMSNGSLQVPKSDGLKGSPLTKDIERFTCLSEEELKNKSLPDHLKEGLDIVIVGINPSLASAHVGHHYAGPGNHFWTCLSQAGLVPMVVSCYDDSKMLDYGIGFTNVCTRPTKGAAELTRKEMKAGAAIMLEKMRKYKPKIAVFNGKGIYEAYVGHKNFCMGRQPTTLDGTDTIIFVMPSSSARCAQLPRAEDKLPFFLALRKLRDYVRGDLAELPDSEVVFADYTEFRVTQPDPKSLRKAERRRKRKAEAAAAAAAAALAVNSGDGALVNGIVSSQVLSSDDGVNITTVSQASNGLPVEGKLKSKPKPKRKKMSTSGSNLNSIGQSQPTSIQQTGITSTNDNINNTAIAFTNCTTADLQLQQQQQQQQQQVLQQQLQQQQQHAFLLQQQQQQQQQQFQQQFNQSAQQQVLQQQQPQHQMIVSGGGGHFMSAAPMVTLSTMAAAGPGGTAAAIPVHPGTQAAVASGCYAAPQFHFSSNPAGTTQQFFISGPQAPGLSTGGQTLLQWSAAPCTQGASTTVQFQQPNHQQAVAAATWQNVSTIYHQQQQQQQQQVGTAIQSPSGGPATGSVTAGHTPQPQQQHQMFAQQQGAAMQQASLQMAQQAQQQQQLLFSPQHAVGIQGATGGAPQAAYPQQVYLAQAPTGANSGGTSYHLLPVGCPTSNFTSLLLSDQQQQQQTQQQTLAQCSTATAAVHLQRAHQSTLQVQAQQQHQQAQQFQQQQQQIQAQAHQLQPAQQQAYIQHQQQAAAMMATAAEVTGQTAGPVGCSGAAPQFITLAPGAPLKVMAVGPNGQLIQTTGLPQFMPTAPVGMTLNHQPTAAIQSNQTSITVTPQRRVATPQQQQHTNGRTVSTASAAAAFFSGTAALSSGTIPLVQPAAGVEDLVQTTTNNTSLNALSTGGDEKLVYTAL</sequence>
<dbReference type="GO" id="GO:0003677">
    <property type="term" value="F:DNA binding"/>
    <property type="evidence" value="ECO:0007669"/>
    <property type="project" value="UniProtKB-ARBA"/>
</dbReference>
<dbReference type="Proteomes" id="UP001292079">
    <property type="component" value="Unassembled WGS sequence"/>
</dbReference>
<evidence type="ECO:0000313" key="20">
    <source>
        <dbReference type="EMBL" id="KAK4470953.1"/>
    </source>
</evidence>
<accession>A0AAE1ZC14</accession>
<evidence type="ECO:0000256" key="12">
    <source>
        <dbReference type="ARBA" id="ARBA00052915"/>
    </source>
</evidence>
<evidence type="ECO:0000256" key="5">
    <source>
        <dbReference type="ARBA" id="ARBA00022843"/>
    </source>
</evidence>
<keyword evidence="9" id="KW-0804">Transcription</keyword>
<evidence type="ECO:0000256" key="13">
    <source>
        <dbReference type="ARBA" id="ARBA00061261"/>
    </source>
</evidence>
<keyword evidence="3" id="KW-0227">DNA damage</keyword>
<evidence type="ECO:0000256" key="4">
    <source>
        <dbReference type="ARBA" id="ARBA00022801"/>
    </source>
</evidence>
<dbReference type="FunFam" id="3.40.470.10:FF:000002">
    <property type="entry name" value="G/T mismatch-specific thymine DNA glycosylase"/>
    <property type="match status" value="1"/>
</dbReference>
<reference evidence="20" key="1">
    <citation type="submission" date="2022-04" db="EMBL/GenBank/DDBJ databases">
        <authorList>
            <person name="Xu L."/>
            <person name="Lv Z."/>
        </authorList>
    </citation>
    <scope>NUCLEOTIDE SEQUENCE</scope>
    <source>
        <strain evidence="20">LV_2022a</strain>
    </source>
</reference>
<dbReference type="GO" id="GO:0006285">
    <property type="term" value="P:base-excision repair, AP site formation"/>
    <property type="evidence" value="ECO:0007669"/>
    <property type="project" value="InterPro"/>
</dbReference>
<feature type="compositionally biased region" description="Polar residues" evidence="18">
    <location>
        <begin position="372"/>
        <end position="396"/>
    </location>
</feature>
<comment type="subcellular location">
    <subcellularLocation>
        <location evidence="1">Nucleus</location>
    </subcellularLocation>
</comment>
<evidence type="ECO:0000256" key="11">
    <source>
        <dbReference type="ARBA" id="ARBA00023242"/>
    </source>
</evidence>
<dbReference type="InterPro" id="IPR005122">
    <property type="entry name" value="Uracil-DNA_glycosylase-like"/>
</dbReference>
<evidence type="ECO:0000256" key="17">
    <source>
        <dbReference type="ARBA" id="ARBA00083221"/>
    </source>
</evidence>
<keyword evidence="8" id="KW-0010">Activator</keyword>
<dbReference type="Pfam" id="PF03167">
    <property type="entry name" value="UDG"/>
    <property type="match status" value="1"/>
</dbReference>
<comment type="subunit">
    <text evidence="14">Homodimer. Interacts with AICDA and GADD45A.</text>
</comment>
<dbReference type="AlphaFoldDB" id="A0AAE1ZC14"/>
<feature type="region of interest" description="Disordered" evidence="18">
    <location>
        <begin position="608"/>
        <end position="637"/>
    </location>
</feature>
<dbReference type="GO" id="GO:0004844">
    <property type="term" value="F:uracil DNA N-glycosylase activity"/>
    <property type="evidence" value="ECO:0007669"/>
    <property type="project" value="TreeGrafter"/>
</dbReference>
<evidence type="ECO:0000256" key="18">
    <source>
        <dbReference type="SAM" id="MobiDB-lite"/>
    </source>
</evidence>
<evidence type="ECO:0000256" key="7">
    <source>
        <dbReference type="ARBA" id="ARBA00023015"/>
    </source>
</evidence>
<keyword evidence="2" id="KW-1017">Isopeptide bond</keyword>
<evidence type="ECO:0000256" key="16">
    <source>
        <dbReference type="ARBA" id="ARBA00071248"/>
    </source>
</evidence>
<keyword evidence="7" id="KW-0805">Transcription regulation</keyword>
<keyword evidence="4" id="KW-0378">Hydrolase</keyword>
<gene>
    <name evidence="20" type="ORF">MN116_006459</name>
</gene>
<feature type="domain" description="Uracil-DNA glycosylase-like" evidence="19">
    <location>
        <begin position="99"/>
        <end position="244"/>
    </location>
</feature>
<dbReference type="CDD" id="cd10028">
    <property type="entry name" value="UDG-F2_TDG_MUG"/>
    <property type="match status" value="1"/>
</dbReference>
<keyword evidence="10" id="KW-0234">DNA repair</keyword>
<name>A0AAE1ZC14_SCHME</name>
<evidence type="ECO:0000256" key="14">
    <source>
        <dbReference type="ARBA" id="ARBA00064519"/>
    </source>
</evidence>
<keyword evidence="21" id="KW-1185">Reference proteome</keyword>
<dbReference type="PANTHER" id="PTHR12159">
    <property type="entry name" value="G/T AND G/U MISMATCH-SPECIFIC DNA GLYCOSYLASE"/>
    <property type="match status" value="1"/>
</dbReference>
<dbReference type="PANTHER" id="PTHR12159:SF9">
    <property type="entry name" value="G_T MISMATCH-SPECIFIC THYMINE DNA GLYCOSYLASE"/>
    <property type="match status" value="1"/>
</dbReference>
<evidence type="ECO:0000256" key="9">
    <source>
        <dbReference type="ARBA" id="ARBA00023163"/>
    </source>
</evidence>
<evidence type="ECO:0000256" key="10">
    <source>
        <dbReference type="ARBA" id="ARBA00023204"/>
    </source>
</evidence>
<comment type="catalytic activity">
    <reaction evidence="12">
        <text>Hydrolyzes mismatched double-stranded DNA and polynucleotides, releasing free thymine.</text>
        <dbReference type="EC" id="3.2.2.29"/>
    </reaction>
</comment>
<dbReference type="SUPFAM" id="SSF52141">
    <property type="entry name" value="Uracil-DNA glycosylase-like"/>
    <property type="match status" value="1"/>
</dbReference>
<proteinExistence type="inferred from homology"/>
<keyword evidence="6" id="KW-0156">Chromatin regulator</keyword>
<dbReference type="InterPro" id="IPR036895">
    <property type="entry name" value="Uracil-DNA_glycosylase-like_sf"/>
</dbReference>
<evidence type="ECO:0000256" key="3">
    <source>
        <dbReference type="ARBA" id="ARBA00022763"/>
    </source>
</evidence>
<organism evidence="20 21">
    <name type="scientific">Schistosoma mekongi</name>
    <name type="common">Parasitic worm</name>
    <dbReference type="NCBI Taxonomy" id="38744"/>
    <lineage>
        <taxon>Eukaryota</taxon>
        <taxon>Metazoa</taxon>
        <taxon>Spiralia</taxon>
        <taxon>Lophotrochozoa</taxon>
        <taxon>Platyhelminthes</taxon>
        <taxon>Trematoda</taxon>
        <taxon>Digenea</taxon>
        <taxon>Strigeidida</taxon>
        <taxon>Schistosomatoidea</taxon>
        <taxon>Schistosomatidae</taxon>
        <taxon>Schistosoma</taxon>
    </lineage>
</organism>
<evidence type="ECO:0000256" key="8">
    <source>
        <dbReference type="ARBA" id="ARBA00023159"/>
    </source>
</evidence>
<feature type="region of interest" description="Disordered" evidence="18">
    <location>
        <begin position="354"/>
        <end position="396"/>
    </location>
</feature>
<reference evidence="20" key="2">
    <citation type="journal article" date="2023" name="Infect Dis Poverty">
        <title>Chromosome-scale genome of the human blood fluke Schistosoma mekongi and its implications for public health.</title>
        <authorList>
            <person name="Zhou M."/>
            <person name="Xu L."/>
            <person name="Xu D."/>
            <person name="Chen W."/>
            <person name="Khan J."/>
            <person name="Hu Y."/>
            <person name="Huang H."/>
            <person name="Wei H."/>
            <person name="Zhang Y."/>
            <person name="Chusongsang P."/>
            <person name="Tanasarnprasert K."/>
            <person name="Hu X."/>
            <person name="Limpanont Y."/>
            <person name="Lv Z."/>
        </authorList>
    </citation>
    <scope>NUCLEOTIDE SEQUENCE</scope>
    <source>
        <strain evidence="20">LV_2022a</strain>
    </source>
</reference>
<comment type="similarity">
    <text evidence="13">Belongs to the uracil-DNA glycosylase (UDG) superfamily. TDG/mug family.</text>
</comment>
<dbReference type="Gene3D" id="3.40.470.10">
    <property type="entry name" value="Uracil-DNA glycosylase-like domain"/>
    <property type="match status" value="1"/>
</dbReference>
<dbReference type="GO" id="GO:0141016">
    <property type="term" value="F:G/T mismatch-specific thymine-DNA glycosylase activity"/>
    <property type="evidence" value="ECO:0007669"/>
    <property type="project" value="UniProtKB-EC"/>
</dbReference>
<evidence type="ECO:0000259" key="19">
    <source>
        <dbReference type="Pfam" id="PF03167"/>
    </source>
</evidence>
<keyword evidence="11" id="KW-0539">Nucleus</keyword>